<evidence type="ECO:0000256" key="1">
    <source>
        <dbReference type="SAM" id="SignalP"/>
    </source>
</evidence>
<reference evidence="2 3" key="1">
    <citation type="submission" date="2024-06" db="EMBL/GenBank/DDBJ databases">
        <title>The Natural Products Discovery Center: Release of the First 8490 Sequenced Strains for Exploring Actinobacteria Biosynthetic Diversity.</title>
        <authorList>
            <person name="Kalkreuter E."/>
            <person name="Kautsar S.A."/>
            <person name="Yang D."/>
            <person name="Bader C.D."/>
            <person name="Teijaro C.N."/>
            <person name="Fluegel L."/>
            <person name="Davis C.M."/>
            <person name="Simpson J.R."/>
            <person name="Lauterbach L."/>
            <person name="Steele A.D."/>
            <person name="Gui C."/>
            <person name="Meng S."/>
            <person name="Li G."/>
            <person name="Viehrig K."/>
            <person name="Ye F."/>
            <person name="Su P."/>
            <person name="Kiefer A.F."/>
            <person name="Nichols A."/>
            <person name="Cepeda A.J."/>
            <person name="Yan W."/>
            <person name="Fan B."/>
            <person name="Jiang Y."/>
            <person name="Adhikari A."/>
            <person name="Zheng C.-J."/>
            <person name="Schuster L."/>
            <person name="Cowan T.M."/>
            <person name="Smanski M.J."/>
            <person name="Chevrette M.G."/>
            <person name="De Carvalho L.P.S."/>
            <person name="Shen B."/>
        </authorList>
    </citation>
    <scope>NUCLEOTIDE SEQUENCE [LARGE SCALE GENOMIC DNA]</scope>
    <source>
        <strain evidence="2 3">NPDC050403</strain>
    </source>
</reference>
<dbReference type="GO" id="GO:0006508">
    <property type="term" value="P:proteolysis"/>
    <property type="evidence" value="ECO:0007669"/>
    <property type="project" value="UniProtKB-KW"/>
</dbReference>
<feature type="signal peptide" evidence="1">
    <location>
        <begin position="1"/>
        <end position="31"/>
    </location>
</feature>
<keyword evidence="3" id="KW-1185">Reference proteome</keyword>
<keyword evidence="2" id="KW-0378">Hydrolase</keyword>
<keyword evidence="2" id="KW-0645">Protease</keyword>
<feature type="chain" id="PRO_5045768641" evidence="1">
    <location>
        <begin position="32"/>
        <end position="224"/>
    </location>
</feature>
<name>A0ABV3FZM5_9NOCA</name>
<comment type="caution">
    <text evidence="2">The sequence shown here is derived from an EMBL/GenBank/DDBJ whole genome shotgun (WGS) entry which is preliminary data.</text>
</comment>
<dbReference type="SUPFAM" id="SSF50494">
    <property type="entry name" value="Trypsin-like serine proteases"/>
    <property type="match status" value="1"/>
</dbReference>
<evidence type="ECO:0000313" key="3">
    <source>
        <dbReference type="Proteomes" id="UP001551695"/>
    </source>
</evidence>
<dbReference type="InterPro" id="IPR009003">
    <property type="entry name" value="Peptidase_S1_PA"/>
</dbReference>
<protein>
    <submittedName>
        <fullName evidence="2">Serine protease</fullName>
    </submittedName>
</protein>
<dbReference type="InterPro" id="IPR043504">
    <property type="entry name" value="Peptidase_S1_PA_chymotrypsin"/>
</dbReference>
<proteinExistence type="predicted"/>
<keyword evidence="1" id="KW-0732">Signal</keyword>
<organism evidence="2 3">
    <name type="scientific">Nocardia aurea</name>
    <dbReference type="NCBI Taxonomy" id="2144174"/>
    <lineage>
        <taxon>Bacteria</taxon>
        <taxon>Bacillati</taxon>
        <taxon>Actinomycetota</taxon>
        <taxon>Actinomycetes</taxon>
        <taxon>Mycobacteriales</taxon>
        <taxon>Nocardiaceae</taxon>
        <taxon>Nocardia</taxon>
    </lineage>
</organism>
<evidence type="ECO:0000313" key="2">
    <source>
        <dbReference type="EMBL" id="MEV0710874.1"/>
    </source>
</evidence>
<dbReference type="EMBL" id="JBFAKC010000012">
    <property type="protein sequence ID" value="MEV0710874.1"/>
    <property type="molecule type" value="Genomic_DNA"/>
</dbReference>
<dbReference type="Proteomes" id="UP001551695">
    <property type="component" value="Unassembled WGS sequence"/>
</dbReference>
<accession>A0ABV3FZM5</accession>
<dbReference type="Gene3D" id="2.40.10.10">
    <property type="entry name" value="Trypsin-like serine proteases"/>
    <property type="match status" value="2"/>
</dbReference>
<dbReference type="RefSeq" id="WP_357786968.1">
    <property type="nucleotide sequence ID" value="NZ_JBFAKC010000012.1"/>
</dbReference>
<sequence>MGATHSRKTTLPAVFAFAVAAAALGAGPAAARDEPPAVGGGSGIVIDQRATCTLTTVGYDAAGRLVGLTAGHCGEPGAAVSAEAAPDQGVVGRFVRTNHELDYAVIAFDPDRISPVNRVGTLSIAGIGAPAQFPNVVCKKGRTTGSTCGVTWGDLAGPESRTWTQLCVLEGDSGAPIVVGSTLVGMVNAYYGVGCFGPEMGTDIHAVVADLNAGSEVGAGFRPI</sequence>
<dbReference type="GO" id="GO:0008233">
    <property type="term" value="F:peptidase activity"/>
    <property type="evidence" value="ECO:0007669"/>
    <property type="project" value="UniProtKB-KW"/>
</dbReference>
<gene>
    <name evidence="2" type="ORF">AB0I48_25235</name>
</gene>